<gene>
    <name evidence="2" type="ORF">Val02_20920</name>
</gene>
<keyword evidence="1" id="KW-1133">Transmembrane helix</keyword>
<name>A0A8J4DPR8_9ACTN</name>
<feature type="transmembrane region" description="Helical" evidence="1">
    <location>
        <begin position="84"/>
        <end position="104"/>
    </location>
</feature>
<keyword evidence="3" id="KW-1185">Reference proteome</keyword>
<dbReference type="AlphaFoldDB" id="A0A8J4DPR8"/>
<reference evidence="2" key="1">
    <citation type="submission" date="2021-01" db="EMBL/GenBank/DDBJ databases">
        <title>Whole genome shotgun sequence of Virgisporangium aliadipatigenens NBRC 105644.</title>
        <authorList>
            <person name="Komaki H."/>
            <person name="Tamura T."/>
        </authorList>
    </citation>
    <scope>NUCLEOTIDE SEQUENCE</scope>
    <source>
        <strain evidence="2">NBRC 105644</strain>
    </source>
</reference>
<proteinExistence type="predicted"/>
<feature type="transmembrane region" description="Helical" evidence="1">
    <location>
        <begin position="40"/>
        <end position="57"/>
    </location>
</feature>
<dbReference type="InterPro" id="IPR014509">
    <property type="entry name" value="YjdF-like"/>
</dbReference>
<keyword evidence="1" id="KW-0472">Membrane</keyword>
<dbReference type="EMBL" id="BOPF01000006">
    <property type="protein sequence ID" value="GIJ45206.1"/>
    <property type="molecule type" value="Genomic_DNA"/>
</dbReference>
<sequence length="134" mass="14020">MIAVSAPRRREPGVLLAVGLVALAVSAVEAKSTGTWLLEVLAAIVAAVILVRTYRRFPLSPSAYRLILVHALVRRTPLRPGRRLAALTVCVVLAIGAITSLVLLSRVHDRQLDAHGLVGDAGQSGISSGSRASG</sequence>
<evidence type="ECO:0000313" key="3">
    <source>
        <dbReference type="Proteomes" id="UP000619260"/>
    </source>
</evidence>
<organism evidence="2 3">
    <name type="scientific">Virgisporangium aliadipatigenens</name>
    <dbReference type="NCBI Taxonomy" id="741659"/>
    <lineage>
        <taxon>Bacteria</taxon>
        <taxon>Bacillati</taxon>
        <taxon>Actinomycetota</taxon>
        <taxon>Actinomycetes</taxon>
        <taxon>Micromonosporales</taxon>
        <taxon>Micromonosporaceae</taxon>
        <taxon>Virgisporangium</taxon>
    </lineage>
</organism>
<dbReference type="Proteomes" id="UP000619260">
    <property type="component" value="Unassembled WGS sequence"/>
</dbReference>
<dbReference type="RefSeq" id="WP_239152670.1">
    <property type="nucleotide sequence ID" value="NZ_BOPF01000006.1"/>
</dbReference>
<keyword evidence="1" id="KW-0812">Transmembrane</keyword>
<protein>
    <submittedName>
        <fullName evidence="2">Uncharacterized protein</fullName>
    </submittedName>
</protein>
<evidence type="ECO:0000313" key="2">
    <source>
        <dbReference type="EMBL" id="GIJ45206.1"/>
    </source>
</evidence>
<dbReference type="Pfam" id="PF09997">
    <property type="entry name" value="DUF2238"/>
    <property type="match status" value="1"/>
</dbReference>
<accession>A0A8J4DPR8</accession>
<evidence type="ECO:0000256" key="1">
    <source>
        <dbReference type="SAM" id="Phobius"/>
    </source>
</evidence>
<comment type="caution">
    <text evidence="2">The sequence shown here is derived from an EMBL/GenBank/DDBJ whole genome shotgun (WGS) entry which is preliminary data.</text>
</comment>